<dbReference type="HOGENOM" id="CLU_2672848_0_0_1"/>
<keyword evidence="1" id="KW-0812">Transmembrane</keyword>
<keyword evidence="1" id="KW-0472">Membrane</keyword>
<reference evidence="2 3" key="1">
    <citation type="journal article" date="2011" name="Nat. Biotechnol.">
        <title>Comparative genomic analysis of the thermophilic biomass-degrading fungi Myceliophthora thermophila and Thielavia terrestris.</title>
        <authorList>
            <person name="Berka R.M."/>
            <person name="Grigoriev I.V."/>
            <person name="Otillar R."/>
            <person name="Salamov A."/>
            <person name="Grimwood J."/>
            <person name="Reid I."/>
            <person name="Ishmael N."/>
            <person name="John T."/>
            <person name="Darmond C."/>
            <person name="Moisan M.-C."/>
            <person name="Henrissat B."/>
            <person name="Coutinho P.M."/>
            <person name="Lombard V."/>
            <person name="Natvig D.O."/>
            <person name="Lindquist E."/>
            <person name="Schmutz J."/>
            <person name="Lucas S."/>
            <person name="Harris P."/>
            <person name="Powlowski J."/>
            <person name="Bellemare A."/>
            <person name="Taylor D."/>
            <person name="Butler G."/>
            <person name="de Vries R.P."/>
            <person name="Allijn I.E."/>
            <person name="van den Brink J."/>
            <person name="Ushinsky S."/>
            <person name="Storms R."/>
            <person name="Powell A.J."/>
            <person name="Paulsen I.T."/>
            <person name="Elbourne L.D.H."/>
            <person name="Baker S.E."/>
            <person name="Magnuson J."/>
            <person name="LaBoissiere S."/>
            <person name="Clutterbuck A.J."/>
            <person name="Martinez D."/>
            <person name="Wogulis M."/>
            <person name="de Leon A.L."/>
            <person name="Rey M.W."/>
            <person name="Tsang A."/>
        </authorList>
    </citation>
    <scope>NUCLEOTIDE SEQUENCE [LARGE SCALE GENOMIC DNA]</scope>
    <source>
        <strain evidence="3">ATCC 38088 / NRRL 8126</strain>
    </source>
</reference>
<sequence length="75" mass="8362">MYVLLGEVFRSMGLSLTKKMCAMTILAVPLLLLPPLWYPDRSAPSKVRFQVCTNCRNNRSRDSSRIKIAGSKGSS</sequence>
<dbReference type="Proteomes" id="UP000008181">
    <property type="component" value="Chromosome 1"/>
</dbReference>
<evidence type="ECO:0000313" key="2">
    <source>
        <dbReference type="EMBL" id="AEO62685.1"/>
    </source>
</evidence>
<evidence type="ECO:0000313" key="3">
    <source>
        <dbReference type="Proteomes" id="UP000008181"/>
    </source>
</evidence>
<dbReference type="KEGG" id="ttt:THITE_2107138"/>
<feature type="transmembrane region" description="Helical" evidence="1">
    <location>
        <begin position="20"/>
        <end position="38"/>
    </location>
</feature>
<proteinExistence type="predicted"/>
<protein>
    <submittedName>
        <fullName evidence="2">Uncharacterized protein</fullName>
    </submittedName>
</protein>
<dbReference type="GeneID" id="11519166"/>
<gene>
    <name evidence="2" type="ORF">THITE_2107138</name>
</gene>
<keyword evidence="3" id="KW-1185">Reference proteome</keyword>
<dbReference type="RefSeq" id="XP_003649021.1">
    <property type="nucleotide sequence ID" value="XM_003648973.1"/>
</dbReference>
<keyword evidence="1" id="KW-1133">Transmembrane helix</keyword>
<organism evidence="2 3">
    <name type="scientific">Thermothielavioides terrestris (strain ATCC 38088 / NRRL 8126)</name>
    <name type="common">Thielavia terrestris</name>
    <dbReference type="NCBI Taxonomy" id="578455"/>
    <lineage>
        <taxon>Eukaryota</taxon>
        <taxon>Fungi</taxon>
        <taxon>Dikarya</taxon>
        <taxon>Ascomycota</taxon>
        <taxon>Pezizomycotina</taxon>
        <taxon>Sordariomycetes</taxon>
        <taxon>Sordariomycetidae</taxon>
        <taxon>Sordariales</taxon>
        <taxon>Chaetomiaceae</taxon>
        <taxon>Thermothielavioides</taxon>
        <taxon>Thermothielavioides terrestris</taxon>
    </lineage>
</organism>
<accession>G2QSW0</accession>
<dbReference type="EMBL" id="CP003009">
    <property type="protein sequence ID" value="AEO62685.1"/>
    <property type="molecule type" value="Genomic_DNA"/>
</dbReference>
<evidence type="ECO:0000256" key="1">
    <source>
        <dbReference type="SAM" id="Phobius"/>
    </source>
</evidence>
<dbReference type="AlphaFoldDB" id="G2QSW0"/>
<name>G2QSW0_THETT</name>